<organism evidence="2">
    <name type="scientific">Amphimedon queenslandica</name>
    <name type="common">Sponge</name>
    <dbReference type="NCBI Taxonomy" id="400682"/>
    <lineage>
        <taxon>Eukaryota</taxon>
        <taxon>Metazoa</taxon>
        <taxon>Porifera</taxon>
        <taxon>Demospongiae</taxon>
        <taxon>Heteroscleromorpha</taxon>
        <taxon>Haplosclerida</taxon>
        <taxon>Niphatidae</taxon>
        <taxon>Amphimedon</taxon>
    </lineage>
</organism>
<evidence type="ECO:0000256" key="1">
    <source>
        <dbReference type="SAM" id="SignalP"/>
    </source>
</evidence>
<dbReference type="STRING" id="400682.A0A1X7VLL0"/>
<dbReference type="OrthoDB" id="9980604at2759"/>
<evidence type="ECO:0000313" key="2">
    <source>
        <dbReference type="EnsemblMetazoa" id="Aqu2.1.40779_001"/>
    </source>
</evidence>
<proteinExistence type="predicted"/>
<sequence>MVLCNHARLGVAHCCKMVTFFFPFIFLASLLLSSPPAEAACSDITGNWYDSHSIPTAQLIFRIEKHNGAYSSFAVTYNPNWGTGSVSYDSSSSIINMLLDDGENITGSVASDCSNITWSTVPAAWIKVPKVHQVHVVFMNHLDVGYAGFAAVIINKYFQSYFPRAIRLAEEMELYRPDESFIYTTQPWLVDLYLDCPPNMTLNGIQVKCPSPSEIESFDAAIRKGYIAWHAGPMNMQIEFMNEAVLEAGLSIAQRLNKKYLKSTTVLSQRDVPGLTMCSLKTLNKYGVKAVSVGVNSGSAPPAVPKIFLWKVDGENEEDGGDGMVIALWHAGGYPNNPGRDLEGARGISYRDCTLAPGTAHILCFAFRTDNTGPPNSLDEIDRYYMILREEYPGAAVFASTFDNFTNSVSIDHLPVLTNKEIGDTWIQGIASDPLKSSMYRSMALSLDQCLKDGACDLSDPVVSNATRFLIKLPEHTWGLPGVENTEDWANSDFEKARTTAEFIANRESWFEQRTFINLTLEASEGHKLNEYLTSGLSELKLTDPPNLSDYNEIDASKVFTLFNGKVEIGFDNSTGPITHLIYSTSSNKQLVFAGTNQSLGQFTYITYNESDFFFMQSRYDYAFNAGYDKPGSDVADPLSQTWSTKLIGLYQCKDNENYFLTHLTMLDSKAHDYYGAPADVWIKVNLSTSDSSLLRIDFDLVLVNKTSTRLPESTMFSFYPSPPATGAAATRWKARVFKVDDKSSFTVGSVVNNGSQFQHAAQSVLLTSSSSMGSSSGPTIAFNSTDVPIVCPIIDDGHSPTSFPVPLDSLVDDSVIGIAFNIHNNIWNTNYPLYYPFVSGDENFRARFTVTFQ</sequence>
<dbReference type="Pfam" id="PF16477">
    <property type="entry name" value="DUF5054"/>
    <property type="match status" value="1"/>
</dbReference>
<protein>
    <submittedName>
        <fullName evidence="2">Uncharacterized protein</fullName>
    </submittedName>
</protein>
<dbReference type="eggNOG" id="ENOG502QVYK">
    <property type="taxonomic scope" value="Eukaryota"/>
</dbReference>
<dbReference type="CDD" id="cd10791">
    <property type="entry name" value="GH38N_AMII_like_1"/>
    <property type="match status" value="1"/>
</dbReference>
<dbReference type="InParanoid" id="A0A1X7VLL0"/>
<keyword evidence="1" id="KW-0732">Signal</keyword>
<reference evidence="2" key="1">
    <citation type="submission" date="2017-05" db="UniProtKB">
        <authorList>
            <consortium name="EnsemblMetazoa"/>
        </authorList>
    </citation>
    <scope>IDENTIFICATION</scope>
</reference>
<feature type="signal peptide" evidence="1">
    <location>
        <begin position="1"/>
        <end position="39"/>
    </location>
</feature>
<dbReference type="InterPro" id="IPR032482">
    <property type="entry name" value="DUF5054"/>
</dbReference>
<accession>A0A1X7VLL0</accession>
<feature type="chain" id="PRO_5013299075" evidence="1">
    <location>
        <begin position="40"/>
        <end position="854"/>
    </location>
</feature>
<dbReference type="AlphaFoldDB" id="A0A1X7VLL0"/>
<name>A0A1X7VLL0_AMPQE</name>
<dbReference type="EnsemblMetazoa" id="Aqu2.1.40779_001">
    <property type="protein sequence ID" value="Aqu2.1.40779_001"/>
    <property type="gene ID" value="Aqu2.1.40779"/>
</dbReference>